<dbReference type="SUPFAM" id="SSF47203">
    <property type="entry name" value="Acyl-CoA dehydrogenase C-terminal domain-like"/>
    <property type="match status" value="2"/>
</dbReference>
<evidence type="ECO:0000256" key="1">
    <source>
        <dbReference type="ARBA" id="ARBA00001974"/>
    </source>
</evidence>
<protein>
    <submittedName>
        <fullName evidence="9">Alkylation response protein AidB-like acyl-CoA dehydrogenase</fullName>
    </submittedName>
</protein>
<sequence length="755" mass="79928">MRFALTETQEAVAGVAAQALGRAACSWQDLAEAGLLALPLPGEYDGEGLGLPEIGVLLRAVGSHAAVDLPVWETLVCGVLPVVAHGTDAQRKRLLPGVAAGETRLAAALNEPGAATPLQPGTRLTRDGEDWRLDGLKVHVSGASDAAALLVSASSDEGSVVVVLEPSASGVTLVESRSSREVAEHTLHLDAVRVRADDVLGGAPGTAEAAAAAQSLREHAVAGLCLLGDGLLAGARDLTAGYVKERRQFGRSLAEFQAVAMQVADVYVAARTVGLAATSAAWRVSEGLPAADDLAVAAYWLASRGPAALGTCHHVHGGMGVDITYPLPRFSSYLKDVVRLLGGEEATLAAVPPEETEGKNLELTEDQRAFKAEVRAYFSTLVSPEDRRTLLTERHGETYERIVKQMGADGWMGVGWPTEYGGKGLGEVEQQVFVNEAARADVHLPAVTLQTVGPTLMAHGTEEQKERFLGPILKGDVHFAIGYSEPDAGTDLASLRCSARRDPSTSSGGAGDYIVNGQKMWTTGGHAADYVWLAVRTDPEAPKHKGISVLIVDTTDPGYSWTPIITADNSHHVNATYYSDVRVPVSMRVGEENAGWRLITSQLNHERVMLAPAGRLEGLRDDVLAWARTQSLPDGTSVADLPAVRRLLGRMTAAFRVNELLNWQVCEAAAEGEPSVADASASKVFASEELQEVGRMAEEVVGAYADPADPATAELLHFLDSSAKRFLVVTFGGGVNEVQRELVCMFGLGLPKVPR</sequence>
<evidence type="ECO:0000313" key="9">
    <source>
        <dbReference type="EMBL" id="MDR7364618.1"/>
    </source>
</evidence>
<dbReference type="Pfam" id="PF00441">
    <property type="entry name" value="Acyl-CoA_dh_1"/>
    <property type="match status" value="2"/>
</dbReference>
<name>A0ABU2C1R1_9ACTN</name>
<dbReference type="PANTHER" id="PTHR43292:SF3">
    <property type="entry name" value="ACYL-COA DEHYDROGENASE FADE29"/>
    <property type="match status" value="1"/>
</dbReference>
<proteinExistence type="inferred from homology"/>
<feature type="domain" description="Acyl-CoA dehydrogenase/oxidase N-terminal" evidence="8">
    <location>
        <begin position="5"/>
        <end position="102"/>
    </location>
</feature>
<comment type="cofactor">
    <cofactor evidence="1">
        <name>FAD</name>
        <dbReference type="ChEBI" id="CHEBI:57692"/>
    </cofactor>
</comment>
<feature type="domain" description="Acyl-CoA dehydrogenase/oxidase C-terminal" evidence="6">
    <location>
        <begin position="593"/>
        <end position="743"/>
    </location>
</feature>
<dbReference type="Pfam" id="PF02770">
    <property type="entry name" value="Acyl-CoA_dh_M"/>
    <property type="match status" value="1"/>
</dbReference>
<dbReference type="Gene3D" id="1.10.540.10">
    <property type="entry name" value="Acyl-CoA dehydrogenase/oxidase, N-terminal domain"/>
    <property type="match status" value="2"/>
</dbReference>
<evidence type="ECO:0000256" key="2">
    <source>
        <dbReference type="ARBA" id="ARBA00009347"/>
    </source>
</evidence>
<keyword evidence="3" id="KW-0285">Flavoprotein</keyword>
<feature type="domain" description="Acyl-CoA oxidase/dehydrogenase middle" evidence="7">
    <location>
        <begin position="480"/>
        <end position="565"/>
    </location>
</feature>
<dbReference type="Gene3D" id="1.20.140.10">
    <property type="entry name" value="Butyryl-CoA Dehydrogenase, subunit A, domain 3"/>
    <property type="match status" value="2"/>
</dbReference>
<evidence type="ECO:0000256" key="3">
    <source>
        <dbReference type="ARBA" id="ARBA00022630"/>
    </source>
</evidence>
<dbReference type="EMBL" id="JAVDYG010000001">
    <property type="protein sequence ID" value="MDR7364618.1"/>
    <property type="molecule type" value="Genomic_DNA"/>
</dbReference>
<evidence type="ECO:0000259" key="7">
    <source>
        <dbReference type="Pfam" id="PF02770"/>
    </source>
</evidence>
<feature type="domain" description="Acyl-CoA dehydrogenase/oxidase C-terminal" evidence="6">
    <location>
        <begin position="230"/>
        <end position="330"/>
    </location>
</feature>
<evidence type="ECO:0000259" key="8">
    <source>
        <dbReference type="Pfam" id="PF02771"/>
    </source>
</evidence>
<evidence type="ECO:0000259" key="6">
    <source>
        <dbReference type="Pfam" id="PF00441"/>
    </source>
</evidence>
<dbReference type="PANTHER" id="PTHR43292">
    <property type="entry name" value="ACYL-COA DEHYDROGENASE"/>
    <property type="match status" value="1"/>
</dbReference>
<evidence type="ECO:0000256" key="4">
    <source>
        <dbReference type="ARBA" id="ARBA00022827"/>
    </source>
</evidence>
<dbReference type="InterPro" id="IPR009100">
    <property type="entry name" value="AcylCoA_DH/oxidase_NM_dom_sf"/>
</dbReference>
<evidence type="ECO:0000313" key="10">
    <source>
        <dbReference type="Proteomes" id="UP001183648"/>
    </source>
</evidence>
<dbReference type="SUPFAM" id="SSF56645">
    <property type="entry name" value="Acyl-CoA dehydrogenase NM domain-like"/>
    <property type="match status" value="2"/>
</dbReference>
<gene>
    <name evidence="9" type="ORF">J2S63_004171</name>
</gene>
<accession>A0ABU2C1R1</accession>
<dbReference type="InterPro" id="IPR046373">
    <property type="entry name" value="Acyl-CoA_Oxase/DH_mid-dom_sf"/>
</dbReference>
<dbReference type="InterPro" id="IPR037069">
    <property type="entry name" value="AcylCoA_DH/ox_N_sf"/>
</dbReference>
<comment type="similarity">
    <text evidence="2">Belongs to the acyl-CoA dehydrogenase family.</text>
</comment>
<dbReference type="Pfam" id="PF02771">
    <property type="entry name" value="Acyl-CoA_dh_N"/>
    <property type="match status" value="2"/>
</dbReference>
<dbReference type="InterPro" id="IPR052161">
    <property type="entry name" value="Mycobact_Acyl-CoA_DH"/>
</dbReference>
<dbReference type="InterPro" id="IPR009075">
    <property type="entry name" value="AcylCo_DH/oxidase_C"/>
</dbReference>
<dbReference type="RefSeq" id="WP_310306439.1">
    <property type="nucleotide sequence ID" value="NZ_BAAAPS010000006.1"/>
</dbReference>
<evidence type="ECO:0000256" key="5">
    <source>
        <dbReference type="ARBA" id="ARBA00023002"/>
    </source>
</evidence>
<dbReference type="InterPro" id="IPR013786">
    <property type="entry name" value="AcylCoA_DH/ox_N"/>
</dbReference>
<dbReference type="InterPro" id="IPR036250">
    <property type="entry name" value="AcylCo_DH-like_C"/>
</dbReference>
<dbReference type="Proteomes" id="UP001183648">
    <property type="component" value="Unassembled WGS sequence"/>
</dbReference>
<reference evidence="9 10" key="1">
    <citation type="submission" date="2023-07" db="EMBL/GenBank/DDBJ databases">
        <title>Sequencing the genomes of 1000 actinobacteria strains.</title>
        <authorList>
            <person name="Klenk H.-P."/>
        </authorList>
    </citation>
    <scope>NUCLEOTIDE SEQUENCE [LARGE SCALE GENOMIC DNA]</scope>
    <source>
        <strain evidence="9 10">DSM 19426</strain>
    </source>
</reference>
<keyword evidence="5" id="KW-0560">Oxidoreductase</keyword>
<dbReference type="InterPro" id="IPR006091">
    <property type="entry name" value="Acyl-CoA_Oxase/DH_mid-dom"/>
</dbReference>
<dbReference type="Gene3D" id="2.40.110.10">
    <property type="entry name" value="Butyryl-CoA Dehydrogenase, subunit A, domain 2"/>
    <property type="match status" value="2"/>
</dbReference>
<keyword evidence="10" id="KW-1185">Reference proteome</keyword>
<feature type="domain" description="Acyl-CoA dehydrogenase/oxidase N-terminal" evidence="8">
    <location>
        <begin position="364"/>
        <end position="476"/>
    </location>
</feature>
<comment type="caution">
    <text evidence="9">The sequence shown here is derived from an EMBL/GenBank/DDBJ whole genome shotgun (WGS) entry which is preliminary data.</text>
</comment>
<organism evidence="9 10">
    <name type="scientific">Nocardioides marmoribigeumensis</name>
    <dbReference type="NCBI Taxonomy" id="433649"/>
    <lineage>
        <taxon>Bacteria</taxon>
        <taxon>Bacillati</taxon>
        <taxon>Actinomycetota</taxon>
        <taxon>Actinomycetes</taxon>
        <taxon>Propionibacteriales</taxon>
        <taxon>Nocardioidaceae</taxon>
        <taxon>Nocardioides</taxon>
    </lineage>
</organism>
<keyword evidence="4" id="KW-0274">FAD</keyword>